<protein>
    <recommendedName>
        <fullName evidence="8">Large ribosomal subunit protein eL22</fullName>
    </recommendedName>
    <alternativeName>
        <fullName evidence="9">60S ribosomal protein L22</fullName>
    </alternativeName>
</protein>
<dbReference type="Ensembl" id="ENSBGRT00000023350.1">
    <property type="protein sequence ID" value="ENSBGRP00000020185.1"/>
    <property type="gene ID" value="ENSBGRG00000012749.1"/>
</dbReference>
<dbReference type="GO" id="GO:0003723">
    <property type="term" value="F:RNA binding"/>
    <property type="evidence" value="ECO:0007669"/>
    <property type="project" value="TreeGrafter"/>
</dbReference>
<evidence type="ECO:0000256" key="7">
    <source>
        <dbReference type="ARBA" id="ARBA00034092"/>
    </source>
</evidence>
<accession>A0A8B9XBQ3</accession>
<dbReference type="PANTHER" id="PTHR10064">
    <property type="entry name" value="60S RIBOSOMAL PROTEIN L22"/>
    <property type="match status" value="1"/>
</dbReference>
<dbReference type="Pfam" id="PF01776">
    <property type="entry name" value="Ribosomal_L22e"/>
    <property type="match status" value="1"/>
</dbReference>
<dbReference type="InterPro" id="IPR038526">
    <property type="entry name" value="Ribosomal_eL22_sf"/>
</dbReference>
<dbReference type="GO" id="GO:0002181">
    <property type="term" value="P:cytoplasmic translation"/>
    <property type="evidence" value="ECO:0007669"/>
    <property type="project" value="TreeGrafter"/>
</dbReference>
<evidence type="ECO:0000256" key="5">
    <source>
        <dbReference type="ARBA" id="ARBA00022980"/>
    </source>
</evidence>
<dbReference type="InterPro" id="IPR002671">
    <property type="entry name" value="Ribosomal_eL22"/>
</dbReference>
<keyword evidence="6" id="KW-0687">Ribonucleoprotein</keyword>
<evidence type="ECO:0000256" key="1">
    <source>
        <dbReference type="ARBA" id="ARBA00004496"/>
    </source>
</evidence>
<proteinExistence type="inferred from homology"/>
<reference evidence="10" key="1">
    <citation type="submission" date="2019-05" db="EMBL/GenBank/DDBJ databases">
        <authorList>
            <person name="Zhang S."/>
            <person name="Liu J."/>
        </authorList>
    </citation>
    <scope>NUCLEOTIDE SEQUENCE [LARGE SCALE GENOMIC DNA]</scope>
</reference>
<comment type="subunit">
    <text evidence="3">Component of the large ribosomal subunit.</text>
</comment>
<evidence type="ECO:0000256" key="6">
    <source>
        <dbReference type="ARBA" id="ARBA00023274"/>
    </source>
</evidence>
<organism evidence="10 11">
    <name type="scientific">Bos mutus grunniens</name>
    <name type="common">Wild yak</name>
    <name type="synonym">Bos grunniens</name>
    <dbReference type="NCBI Taxonomy" id="30521"/>
    <lineage>
        <taxon>Eukaryota</taxon>
        <taxon>Metazoa</taxon>
        <taxon>Chordata</taxon>
        <taxon>Craniata</taxon>
        <taxon>Vertebrata</taxon>
        <taxon>Euteleostomi</taxon>
        <taxon>Mammalia</taxon>
        <taxon>Eutheria</taxon>
        <taxon>Laurasiatheria</taxon>
        <taxon>Artiodactyla</taxon>
        <taxon>Ruminantia</taxon>
        <taxon>Pecora</taxon>
        <taxon>Bovidae</taxon>
        <taxon>Bovinae</taxon>
        <taxon>Bos</taxon>
    </lineage>
</organism>
<dbReference type="Gene3D" id="3.30.1360.210">
    <property type="match status" value="1"/>
</dbReference>
<dbReference type="GeneTree" id="ENSGT00940000153314"/>
<dbReference type="PANTHER" id="PTHR10064:SF2">
    <property type="entry name" value="LARGE RIBOSOMAL SUBUNIT PROTEIN EL22"/>
    <property type="match status" value="1"/>
</dbReference>
<dbReference type="GO" id="GO:0005737">
    <property type="term" value="C:cytoplasm"/>
    <property type="evidence" value="ECO:0007669"/>
    <property type="project" value="UniProtKB-SubCell"/>
</dbReference>
<evidence type="ECO:0000256" key="4">
    <source>
        <dbReference type="ARBA" id="ARBA00022490"/>
    </source>
</evidence>
<name>A0A8B9XBQ3_BOSMU</name>
<reference evidence="10" key="2">
    <citation type="submission" date="2025-08" db="UniProtKB">
        <authorList>
            <consortium name="Ensembl"/>
        </authorList>
    </citation>
    <scope>IDENTIFICATION</scope>
</reference>
<evidence type="ECO:0000256" key="3">
    <source>
        <dbReference type="ARBA" id="ARBA00011133"/>
    </source>
</evidence>
<keyword evidence="5" id="KW-0689">Ribosomal protein</keyword>
<dbReference type="FunFam" id="3.30.1360.210:FF:000001">
    <property type="entry name" value="60S ribosomal protein L22 1"/>
    <property type="match status" value="1"/>
</dbReference>
<sequence>MVTVRKLVEKLGQKKEAVPEVNPGLYSSVKDGIMDSTNFEQFLQDRIKVDGKAGNMGGGVLTIKRNKSKISVTSEVPFSKRHLKYLTKKYLKKNNLRDWLAVVTNSKESYELHYFQINQDERGGR</sequence>
<evidence type="ECO:0000313" key="10">
    <source>
        <dbReference type="Ensembl" id="ENSBGRP00000020185.1"/>
    </source>
</evidence>
<dbReference type="Proteomes" id="UP000694520">
    <property type="component" value="Chromosome 19"/>
</dbReference>
<dbReference type="GO" id="GO:1990904">
    <property type="term" value="C:ribonucleoprotein complex"/>
    <property type="evidence" value="ECO:0007669"/>
    <property type="project" value="UniProtKB-KW"/>
</dbReference>
<keyword evidence="11" id="KW-1185">Reference proteome</keyword>
<comment type="subcellular location">
    <subcellularLocation>
        <location evidence="1">Cytoplasm</location>
    </subcellularLocation>
</comment>
<dbReference type="GO" id="GO:0003735">
    <property type="term" value="F:structural constituent of ribosome"/>
    <property type="evidence" value="ECO:0007669"/>
    <property type="project" value="InterPro"/>
</dbReference>
<keyword evidence="4" id="KW-0963">Cytoplasm</keyword>
<comment type="function">
    <text evidence="7">Component of the large ribosomal subunit. The ribosome is a large ribonucleoprotein complex responsible for the synthesis of proteins in the cell.</text>
</comment>
<reference evidence="10" key="3">
    <citation type="submission" date="2025-09" db="UniProtKB">
        <authorList>
            <consortium name="Ensembl"/>
        </authorList>
    </citation>
    <scope>IDENTIFICATION</scope>
</reference>
<evidence type="ECO:0000256" key="9">
    <source>
        <dbReference type="ARBA" id="ARBA00041214"/>
    </source>
</evidence>
<evidence type="ECO:0000313" key="11">
    <source>
        <dbReference type="Proteomes" id="UP000694520"/>
    </source>
</evidence>
<evidence type="ECO:0000256" key="8">
    <source>
        <dbReference type="ARBA" id="ARBA00040613"/>
    </source>
</evidence>
<dbReference type="AlphaFoldDB" id="A0A8B9XBQ3"/>
<dbReference type="GO" id="GO:0005840">
    <property type="term" value="C:ribosome"/>
    <property type="evidence" value="ECO:0007669"/>
    <property type="project" value="UniProtKB-KW"/>
</dbReference>
<evidence type="ECO:0000256" key="2">
    <source>
        <dbReference type="ARBA" id="ARBA00007817"/>
    </source>
</evidence>
<comment type="similarity">
    <text evidence="2">Belongs to the eukaryotic ribosomal protein eL22 family.</text>
</comment>